<evidence type="ECO:0000256" key="12">
    <source>
        <dbReference type="RuleBase" id="RU366042"/>
    </source>
</evidence>
<dbReference type="GO" id="GO:0015095">
    <property type="term" value="F:magnesium ion transmembrane transporter activity"/>
    <property type="evidence" value="ECO:0007669"/>
    <property type="project" value="TreeGrafter"/>
</dbReference>
<evidence type="ECO:0000256" key="2">
    <source>
        <dbReference type="ARBA" id="ARBA00009765"/>
    </source>
</evidence>
<dbReference type="CDD" id="cd12823">
    <property type="entry name" value="Mrs2_Mfm1p-like"/>
    <property type="match status" value="1"/>
</dbReference>
<reference evidence="14" key="1">
    <citation type="submission" date="2022-07" db="EMBL/GenBank/DDBJ databases">
        <title>Phylogenomic reconstructions and comparative analyses of Kickxellomycotina fungi.</title>
        <authorList>
            <person name="Reynolds N.K."/>
            <person name="Stajich J.E."/>
            <person name="Barry K."/>
            <person name="Grigoriev I.V."/>
            <person name="Crous P."/>
            <person name="Smith M.E."/>
        </authorList>
    </citation>
    <scope>NUCLEOTIDE SEQUENCE</scope>
    <source>
        <strain evidence="14">RSA 861</strain>
    </source>
</reference>
<gene>
    <name evidence="14" type="primary">MRS2_1</name>
    <name evidence="14" type="ORF">IWQ60_000656</name>
</gene>
<evidence type="ECO:0000256" key="10">
    <source>
        <dbReference type="ARBA" id="ARBA00023128"/>
    </source>
</evidence>
<feature type="compositionally biased region" description="Low complexity" evidence="13">
    <location>
        <begin position="72"/>
        <end position="85"/>
    </location>
</feature>
<dbReference type="AlphaFoldDB" id="A0A9W8AG52"/>
<evidence type="ECO:0000256" key="5">
    <source>
        <dbReference type="ARBA" id="ARBA00022792"/>
    </source>
</evidence>
<dbReference type="Proteomes" id="UP001150569">
    <property type="component" value="Unassembled WGS sequence"/>
</dbReference>
<evidence type="ECO:0000256" key="9">
    <source>
        <dbReference type="ARBA" id="ARBA00023065"/>
    </source>
</evidence>
<proteinExistence type="inferred from homology"/>
<accession>A0A9W8AG52</accession>
<keyword evidence="15" id="KW-1185">Reference proteome</keyword>
<keyword evidence="3 12" id="KW-0813">Transport</keyword>
<feature type="transmembrane region" description="Helical" evidence="12">
    <location>
        <begin position="413"/>
        <end position="433"/>
    </location>
</feature>
<comment type="subcellular location">
    <subcellularLocation>
        <location evidence="1 12">Mitochondrion inner membrane</location>
        <topology evidence="1 12">Multi-pass membrane protein</topology>
    </subcellularLocation>
</comment>
<evidence type="ECO:0000256" key="1">
    <source>
        <dbReference type="ARBA" id="ARBA00004448"/>
    </source>
</evidence>
<keyword evidence="11 12" id="KW-0472">Membrane</keyword>
<dbReference type="FunFam" id="2.40.128.330:FF:000002">
    <property type="entry name" value="Inner membrane magnesium transporter mrs2"/>
    <property type="match status" value="1"/>
</dbReference>
<evidence type="ECO:0000256" key="3">
    <source>
        <dbReference type="ARBA" id="ARBA00022448"/>
    </source>
</evidence>
<evidence type="ECO:0000256" key="4">
    <source>
        <dbReference type="ARBA" id="ARBA00022692"/>
    </source>
</evidence>
<feature type="compositionally biased region" description="Polar residues" evidence="13">
    <location>
        <begin position="87"/>
        <end position="99"/>
    </location>
</feature>
<keyword evidence="7" id="KW-0809">Transit peptide</keyword>
<dbReference type="Gene3D" id="1.20.58.340">
    <property type="entry name" value="Magnesium transport protein CorA, transmembrane region"/>
    <property type="match status" value="1"/>
</dbReference>
<evidence type="ECO:0000256" key="8">
    <source>
        <dbReference type="ARBA" id="ARBA00022989"/>
    </source>
</evidence>
<keyword evidence="9 12" id="KW-0406">Ion transport</keyword>
<keyword evidence="4 12" id="KW-0812">Transmembrane</keyword>
<dbReference type="PANTHER" id="PTHR13890:SF0">
    <property type="entry name" value="MAGNESIUM TRANSPORTER MRS2 HOMOLOG, MITOCHONDRIAL"/>
    <property type="match status" value="1"/>
</dbReference>
<keyword evidence="8 12" id="KW-1133">Transmembrane helix</keyword>
<dbReference type="Gene3D" id="2.40.128.330">
    <property type="match status" value="1"/>
</dbReference>
<evidence type="ECO:0000256" key="7">
    <source>
        <dbReference type="ARBA" id="ARBA00022946"/>
    </source>
</evidence>
<organism evidence="14 15">
    <name type="scientific">Tieghemiomyces parasiticus</name>
    <dbReference type="NCBI Taxonomy" id="78921"/>
    <lineage>
        <taxon>Eukaryota</taxon>
        <taxon>Fungi</taxon>
        <taxon>Fungi incertae sedis</taxon>
        <taxon>Zoopagomycota</taxon>
        <taxon>Kickxellomycotina</taxon>
        <taxon>Dimargaritomycetes</taxon>
        <taxon>Dimargaritales</taxon>
        <taxon>Dimargaritaceae</taxon>
        <taxon>Tieghemiomyces</taxon>
    </lineage>
</organism>
<evidence type="ECO:0000256" key="11">
    <source>
        <dbReference type="ARBA" id="ARBA00023136"/>
    </source>
</evidence>
<keyword evidence="5 12" id="KW-0999">Mitochondrion inner membrane</keyword>
<dbReference type="OrthoDB" id="10251508at2759"/>
<evidence type="ECO:0000256" key="6">
    <source>
        <dbReference type="ARBA" id="ARBA00022842"/>
    </source>
</evidence>
<dbReference type="GO" id="GO:0005743">
    <property type="term" value="C:mitochondrial inner membrane"/>
    <property type="evidence" value="ECO:0007669"/>
    <property type="project" value="UniProtKB-SubCell"/>
</dbReference>
<feature type="region of interest" description="Disordered" evidence="13">
    <location>
        <begin position="67"/>
        <end position="137"/>
    </location>
</feature>
<dbReference type="PANTHER" id="PTHR13890">
    <property type="entry name" value="RNA SPLICING PROTEIN MRS2, MITOCHONDRIAL"/>
    <property type="match status" value="1"/>
</dbReference>
<protein>
    <recommendedName>
        <fullName evidence="12">Magnesium transporter</fullName>
    </recommendedName>
</protein>
<keyword evidence="6 12" id="KW-0460">Magnesium</keyword>
<dbReference type="InterPro" id="IPR039204">
    <property type="entry name" value="MRS2-like"/>
</dbReference>
<evidence type="ECO:0000313" key="14">
    <source>
        <dbReference type="EMBL" id="KAJ1930048.1"/>
    </source>
</evidence>
<keyword evidence="10" id="KW-0496">Mitochondrion</keyword>
<evidence type="ECO:0000313" key="15">
    <source>
        <dbReference type="Proteomes" id="UP001150569"/>
    </source>
</evidence>
<dbReference type="GO" id="GO:0045016">
    <property type="term" value="P:mitochondrial magnesium ion transmembrane transport"/>
    <property type="evidence" value="ECO:0007669"/>
    <property type="project" value="TreeGrafter"/>
</dbReference>
<name>A0A9W8AG52_9FUNG</name>
<dbReference type="EMBL" id="JANBPT010000017">
    <property type="protein sequence ID" value="KAJ1930048.1"/>
    <property type="molecule type" value="Genomic_DNA"/>
</dbReference>
<comment type="similarity">
    <text evidence="2 12">Belongs to the CorA metal ion transporter (MIT) (TC 1.A.35) family.</text>
</comment>
<dbReference type="Pfam" id="PF22099">
    <property type="entry name" value="MRS2-like"/>
    <property type="match status" value="1"/>
</dbReference>
<comment type="caution">
    <text evidence="14">The sequence shown here is derived from an EMBL/GenBank/DDBJ whole genome shotgun (WGS) entry which is preliminary data.</text>
</comment>
<sequence length="476" mass="52528">MNGLLPRLLSSHSPTSALRSCVVAARGAVSHPVWSLPGGLSVADPWRSAASPLSRPRLSASFCNVTRPPRHSPSYSSSLPHLRPSGTLGTTAYRLTTVPSAAPHRRPLSNLGKTRYSGRTSPETGKDRQALTESRPVSVPNLGAPLNDLKLRCTIFDQQGNVTTIAGEFSKSELCAQHGLQVRDLRKIDSLYVNQLPAILVRKEAILVNISHIRALIKADMVVLFDSFGSTDSYNQSIFVYDLQEKLRLAGSSNSAGKSGGPPLPFEFRALESVLVSVVSTLQDEVQVVSNLVTNLLAHLEEHIDRHKLKELLQYSKRMAKFEQKVLNIRDAIVEVLEQDEDLAAMYLTSKLKDRPRETNDHEEVELLLETYLKQVEETANIISALSTNMRSTEDIVNIMLDSQRNSFMLLELQVNIGMFGLTAGALVAGIFGMNLANHHEAHPFAFIMVSTAIFTIAAALILLSVRRMRRLLRKI</sequence>
<evidence type="ECO:0000256" key="13">
    <source>
        <dbReference type="SAM" id="MobiDB-lite"/>
    </source>
</evidence>
<feature type="transmembrane region" description="Helical" evidence="12">
    <location>
        <begin position="445"/>
        <end position="466"/>
    </location>
</feature>